<evidence type="ECO:0000313" key="9">
    <source>
        <dbReference type="EMBL" id="QAZ68289.1"/>
    </source>
</evidence>
<dbReference type="PANTHER" id="PTHR36923:SF3">
    <property type="entry name" value="FERREDOXIN"/>
    <property type="match status" value="1"/>
</dbReference>
<keyword evidence="4 7" id="KW-0249">Electron transport</keyword>
<evidence type="ECO:0000256" key="4">
    <source>
        <dbReference type="ARBA" id="ARBA00022982"/>
    </source>
</evidence>
<dbReference type="PRINTS" id="PR00352">
    <property type="entry name" value="3FE4SFRDOXIN"/>
</dbReference>
<dbReference type="InterPro" id="IPR017900">
    <property type="entry name" value="4Fe4S_Fe_S_CS"/>
</dbReference>
<evidence type="ECO:0000313" key="10">
    <source>
        <dbReference type="Proteomes" id="UP000293296"/>
    </source>
</evidence>
<keyword evidence="3 7" id="KW-0479">Metal-binding</keyword>
<accession>A0A4P6I350</accession>
<dbReference type="KEGG" id="dcb:C3Y92_14085"/>
<dbReference type="PANTHER" id="PTHR36923">
    <property type="entry name" value="FERREDOXIN"/>
    <property type="match status" value="1"/>
</dbReference>
<dbReference type="Proteomes" id="UP000293296">
    <property type="component" value="Chromosome"/>
</dbReference>
<evidence type="ECO:0000256" key="2">
    <source>
        <dbReference type="ARBA" id="ARBA00022448"/>
    </source>
</evidence>
<organism evidence="9 10">
    <name type="scientific">Solidesulfovibrio carbinolicus</name>
    <dbReference type="NCBI Taxonomy" id="296842"/>
    <lineage>
        <taxon>Bacteria</taxon>
        <taxon>Pseudomonadati</taxon>
        <taxon>Thermodesulfobacteriota</taxon>
        <taxon>Desulfovibrionia</taxon>
        <taxon>Desulfovibrionales</taxon>
        <taxon>Desulfovibrionaceae</taxon>
        <taxon>Solidesulfovibrio</taxon>
    </lineage>
</organism>
<keyword evidence="10" id="KW-1185">Reference proteome</keyword>
<evidence type="ECO:0000256" key="1">
    <source>
        <dbReference type="ARBA" id="ARBA00003532"/>
    </source>
</evidence>
<keyword evidence="6 7" id="KW-0411">Iron-sulfur</keyword>
<gene>
    <name evidence="9" type="ORF">C3Y92_14085</name>
</gene>
<sequence length="60" mass="6247">MAIVIDDDACMGCEACVETCPDAFEMNGDGDKAIVKESDTEADCVDEAIDACPAEAITKS</sequence>
<dbReference type="Pfam" id="PF13370">
    <property type="entry name" value="Fer4_13"/>
    <property type="match status" value="1"/>
</dbReference>
<protein>
    <recommendedName>
        <fullName evidence="7">Ferredoxin</fullName>
    </recommendedName>
</protein>
<dbReference type="GO" id="GO:0005506">
    <property type="term" value="F:iron ion binding"/>
    <property type="evidence" value="ECO:0007669"/>
    <property type="project" value="UniProtKB-UniRule"/>
</dbReference>
<evidence type="ECO:0000256" key="5">
    <source>
        <dbReference type="ARBA" id="ARBA00023004"/>
    </source>
</evidence>
<proteinExistence type="predicted"/>
<feature type="domain" description="4Fe-4S ferredoxin-type" evidence="8">
    <location>
        <begin position="1"/>
        <end position="29"/>
    </location>
</feature>
<evidence type="ECO:0000256" key="3">
    <source>
        <dbReference type="ARBA" id="ARBA00022723"/>
    </source>
</evidence>
<dbReference type="Gene3D" id="3.30.70.20">
    <property type="match status" value="1"/>
</dbReference>
<evidence type="ECO:0000256" key="6">
    <source>
        <dbReference type="ARBA" id="ARBA00023014"/>
    </source>
</evidence>
<dbReference type="PROSITE" id="PS51379">
    <property type="entry name" value="4FE4S_FER_2"/>
    <property type="match status" value="1"/>
</dbReference>
<dbReference type="GO" id="GO:0009055">
    <property type="term" value="F:electron transfer activity"/>
    <property type="evidence" value="ECO:0007669"/>
    <property type="project" value="UniProtKB-UniRule"/>
</dbReference>
<dbReference type="GO" id="GO:0051536">
    <property type="term" value="F:iron-sulfur cluster binding"/>
    <property type="evidence" value="ECO:0007669"/>
    <property type="project" value="UniProtKB-KW"/>
</dbReference>
<comment type="function">
    <text evidence="1 7">Ferredoxins are iron-sulfur proteins that transfer electrons in a wide variety of metabolic reactions.</text>
</comment>
<dbReference type="SUPFAM" id="SSF54862">
    <property type="entry name" value="4Fe-4S ferredoxins"/>
    <property type="match status" value="1"/>
</dbReference>
<keyword evidence="5 7" id="KW-0408">Iron</keyword>
<evidence type="ECO:0000259" key="8">
    <source>
        <dbReference type="PROSITE" id="PS51379"/>
    </source>
</evidence>
<dbReference type="InterPro" id="IPR017896">
    <property type="entry name" value="4Fe4S_Fe-S-bd"/>
</dbReference>
<dbReference type="InterPro" id="IPR051269">
    <property type="entry name" value="Fe-S_cluster_ET"/>
</dbReference>
<dbReference type="InterPro" id="IPR001080">
    <property type="entry name" value="3Fe4S_ferredoxin"/>
</dbReference>
<evidence type="ECO:0000256" key="7">
    <source>
        <dbReference type="RuleBase" id="RU368020"/>
    </source>
</evidence>
<keyword evidence="2 7" id="KW-0813">Transport</keyword>
<dbReference type="PROSITE" id="PS00198">
    <property type="entry name" value="4FE4S_FER_1"/>
    <property type="match status" value="1"/>
</dbReference>
<dbReference type="OrthoDB" id="9803319at2"/>
<dbReference type="AlphaFoldDB" id="A0A4P6I350"/>
<dbReference type="RefSeq" id="WP_015860098.1">
    <property type="nucleotide sequence ID" value="NZ_CP026538.1"/>
</dbReference>
<dbReference type="EMBL" id="CP026538">
    <property type="protein sequence ID" value="QAZ68289.1"/>
    <property type="molecule type" value="Genomic_DNA"/>
</dbReference>
<reference evidence="9 10" key="1">
    <citation type="submission" date="2018-02" db="EMBL/GenBank/DDBJ databases">
        <title>Genome sequence of Desulfovibrio carbinolicus DSM 3852.</title>
        <authorList>
            <person name="Wilbanks E."/>
            <person name="Skennerton C.T."/>
            <person name="Orphan V.J."/>
        </authorList>
    </citation>
    <scope>NUCLEOTIDE SEQUENCE [LARGE SCALE GENOMIC DNA]</scope>
    <source>
        <strain evidence="9 10">DSM 3852</strain>
    </source>
</reference>
<name>A0A4P6I350_9BACT</name>